<sequence length="212" mass="22207">MSDGDLTDGDRDCCNSSSSSSSSSYSSGSSTSGSPLSGSSSSRSSSSPDWDVLAASGRTSTSTCSWSSPSSGSRALTRRALAEEALAMRALDLVVRELCMGEESPDGDDSTDESVGCRCCYVYMPPSHTASHIPPRGLTPCANVQNREEALRTLHYRPRPVPASSVARCSAETGWWKTSASARILVAILVSPCQPASSVCTGQERNLEHGDA</sequence>
<proteinExistence type="predicted"/>
<dbReference type="AlphaFoldDB" id="A0AAD2K868"/>
<feature type="compositionally biased region" description="Low complexity" evidence="1">
    <location>
        <begin position="16"/>
        <end position="47"/>
    </location>
</feature>
<organism evidence="2 3">
    <name type="scientific">Mycena citricolor</name>
    <dbReference type="NCBI Taxonomy" id="2018698"/>
    <lineage>
        <taxon>Eukaryota</taxon>
        <taxon>Fungi</taxon>
        <taxon>Dikarya</taxon>
        <taxon>Basidiomycota</taxon>
        <taxon>Agaricomycotina</taxon>
        <taxon>Agaricomycetes</taxon>
        <taxon>Agaricomycetidae</taxon>
        <taxon>Agaricales</taxon>
        <taxon>Marasmiineae</taxon>
        <taxon>Mycenaceae</taxon>
        <taxon>Mycena</taxon>
    </lineage>
</organism>
<reference evidence="2" key="1">
    <citation type="submission" date="2023-11" db="EMBL/GenBank/DDBJ databases">
        <authorList>
            <person name="De Vega J J."/>
            <person name="De Vega J J."/>
        </authorList>
    </citation>
    <scope>NUCLEOTIDE SEQUENCE</scope>
</reference>
<evidence type="ECO:0000256" key="1">
    <source>
        <dbReference type="SAM" id="MobiDB-lite"/>
    </source>
</evidence>
<keyword evidence="3" id="KW-1185">Reference proteome</keyword>
<comment type="caution">
    <text evidence="2">The sequence shown here is derived from an EMBL/GenBank/DDBJ whole genome shotgun (WGS) entry which is preliminary data.</text>
</comment>
<protein>
    <submittedName>
        <fullName evidence="2">Uncharacterized protein</fullName>
    </submittedName>
</protein>
<evidence type="ECO:0000313" key="3">
    <source>
        <dbReference type="Proteomes" id="UP001295794"/>
    </source>
</evidence>
<dbReference type="Proteomes" id="UP001295794">
    <property type="component" value="Unassembled WGS sequence"/>
</dbReference>
<dbReference type="EMBL" id="CAVNYO010000480">
    <property type="protein sequence ID" value="CAK5284546.1"/>
    <property type="molecule type" value="Genomic_DNA"/>
</dbReference>
<accession>A0AAD2K868</accession>
<feature type="region of interest" description="Disordered" evidence="1">
    <location>
        <begin position="1"/>
        <end position="54"/>
    </location>
</feature>
<name>A0AAD2K868_9AGAR</name>
<gene>
    <name evidence="2" type="ORF">MYCIT1_LOCUS37854</name>
</gene>
<evidence type="ECO:0000313" key="2">
    <source>
        <dbReference type="EMBL" id="CAK5284546.1"/>
    </source>
</evidence>